<dbReference type="PROSITE" id="PS00369">
    <property type="entry name" value="PTS_HPR_HIS"/>
    <property type="match status" value="1"/>
</dbReference>
<dbReference type="SUPFAM" id="SSF55594">
    <property type="entry name" value="HPr-like"/>
    <property type="match status" value="1"/>
</dbReference>
<evidence type="ECO:0000256" key="3">
    <source>
        <dbReference type="ARBA" id="ARBA00022683"/>
    </source>
</evidence>
<dbReference type="InterPro" id="IPR000032">
    <property type="entry name" value="HPr-like"/>
</dbReference>
<evidence type="ECO:0000259" key="4">
    <source>
        <dbReference type="PROSITE" id="PS51350"/>
    </source>
</evidence>
<dbReference type="KEGG" id="aram:KAR29_02580"/>
<dbReference type="InterPro" id="IPR001020">
    <property type="entry name" value="PTS_HPr_His_P_site"/>
</dbReference>
<dbReference type="InterPro" id="IPR002114">
    <property type="entry name" value="PTS_HPr_Ser_P_site"/>
</dbReference>
<dbReference type="NCBIfam" id="TIGR01003">
    <property type="entry name" value="PTS_HPr_family"/>
    <property type="match status" value="1"/>
</dbReference>
<dbReference type="PROSITE" id="PS51350">
    <property type="entry name" value="PTS_HPR_DOM"/>
    <property type="match status" value="1"/>
</dbReference>
<dbReference type="PANTHER" id="PTHR33705">
    <property type="entry name" value="PHOSPHOCARRIER PROTEIN HPR"/>
    <property type="match status" value="1"/>
</dbReference>
<reference evidence="6" key="1">
    <citation type="submission" date="2021-04" db="EMBL/GenBank/DDBJ databases">
        <title>A novel Synergistetes isolate from a pyrite-forming mixed culture.</title>
        <authorList>
            <person name="Bunk B."/>
            <person name="Sproer C."/>
            <person name="Spring S."/>
            <person name="Pester M."/>
        </authorList>
    </citation>
    <scope>NUCLEOTIDE SEQUENCE [LARGE SCALE GENOMIC DNA]</scope>
    <source>
        <strain evidence="6">J.5.4.2-T.3.5.2</strain>
    </source>
</reference>
<evidence type="ECO:0000313" key="6">
    <source>
        <dbReference type="Proteomes" id="UP000671879"/>
    </source>
</evidence>
<dbReference type="CDD" id="cd00367">
    <property type="entry name" value="PTS-HPr_like"/>
    <property type="match status" value="1"/>
</dbReference>
<dbReference type="InterPro" id="IPR050399">
    <property type="entry name" value="HPr"/>
</dbReference>
<protein>
    <submittedName>
        <fullName evidence="5">HPr family phosphocarrier protein</fullName>
    </submittedName>
</protein>
<evidence type="ECO:0000313" key="5">
    <source>
        <dbReference type="EMBL" id="QTX32835.1"/>
    </source>
</evidence>
<dbReference type="InterPro" id="IPR035895">
    <property type="entry name" value="HPr-like_sf"/>
</dbReference>
<comment type="subcellular location">
    <subcellularLocation>
        <location evidence="1">Cytoplasm</location>
    </subcellularLocation>
</comment>
<feature type="domain" description="HPr" evidence="4">
    <location>
        <begin position="1"/>
        <end position="86"/>
    </location>
</feature>
<dbReference type="GO" id="GO:0005737">
    <property type="term" value="C:cytoplasm"/>
    <property type="evidence" value="ECO:0007669"/>
    <property type="project" value="UniProtKB-SubCell"/>
</dbReference>
<keyword evidence="6" id="KW-1185">Reference proteome</keyword>
<keyword evidence="2" id="KW-0963">Cytoplasm</keyword>
<dbReference type="GO" id="GO:0009401">
    <property type="term" value="P:phosphoenolpyruvate-dependent sugar phosphotransferase system"/>
    <property type="evidence" value="ECO:0007669"/>
    <property type="project" value="UniProtKB-KW"/>
</dbReference>
<dbReference type="PROSITE" id="PS00589">
    <property type="entry name" value="PTS_HPR_SER"/>
    <property type="match status" value="1"/>
</dbReference>
<dbReference type="PRINTS" id="PR00107">
    <property type="entry name" value="PHOSPHOCPHPR"/>
</dbReference>
<dbReference type="RefSeq" id="WP_274374093.1">
    <property type="nucleotide sequence ID" value="NZ_CP072943.1"/>
</dbReference>
<dbReference type="Pfam" id="PF00381">
    <property type="entry name" value="PTS-HPr"/>
    <property type="match status" value="1"/>
</dbReference>
<evidence type="ECO:0000256" key="2">
    <source>
        <dbReference type="ARBA" id="ARBA00022490"/>
    </source>
</evidence>
<dbReference type="PANTHER" id="PTHR33705:SF2">
    <property type="entry name" value="PHOSPHOCARRIER PROTEIN NPR"/>
    <property type="match status" value="1"/>
</dbReference>
<dbReference type="AlphaFoldDB" id="A0A9Q7A921"/>
<dbReference type="EMBL" id="CP072943">
    <property type="protein sequence ID" value="QTX32835.1"/>
    <property type="molecule type" value="Genomic_DNA"/>
</dbReference>
<evidence type="ECO:0000256" key="1">
    <source>
        <dbReference type="ARBA" id="ARBA00004496"/>
    </source>
</evidence>
<keyword evidence="3" id="KW-0598">Phosphotransferase system</keyword>
<dbReference type="Proteomes" id="UP000671879">
    <property type="component" value="Chromosome"/>
</dbReference>
<organism evidence="5 6">
    <name type="scientific">Aminithiophilus ramosus</name>
    <dbReference type="NCBI Taxonomy" id="3029084"/>
    <lineage>
        <taxon>Bacteria</taxon>
        <taxon>Thermotogati</taxon>
        <taxon>Synergistota</taxon>
        <taxon>Synergistia</taxon>
        <taxon>Synergistales</taxon>
        <taxon>Aminithiophilaceae</taxon>
        <taxon>Aminithiophilus</taxon>
    </lineage>
</organism>
<sequence length="86" mass="9205">MKELTVEVKNPHGLHARPAALFVQKAASFGGPVLLVKEDREVDAKSILSVMSLGIEPGQEIRLRADGEGAQEILEALKAIAEDTSI</sequence>
<name>A0A9Q7A921_9BACT</name>
<gene>
    <name evidence="5" type="ORF">KAR29_02580</name>
</gene>
<proteinExistence type="predicted"/>
<dbReference type="Gene3D" id="3.30.1340.10">
    <property type="entry name" value="HPr-like"/>
    <property type="match status" value="1"/>
</dbReference>
<accession>A0A9Q7A921</accession>